<gene>
    <name evidence="2" type="ORF">BDFB_002237</name>
</gene>
<comment type="caution">
    <text evidence="2">The sequence shown here is derived from an EMBL/GenBank/DDBJ whole genome shotgun (WGS) entry which is preliminary data.</text>
</comment>
<sequence>MSLIEATPAGYFQEIIKLQLKKPKNWNWQLSTSKSSPHISLPIIQLYDSKGQLVVEAKDTGATQRRSWHSSNVHLKETTTTNIKRGYKEPTDRHLQRCRSDTLERKNCSANKLDPIKTRETQRSTNNKLTKSSSAVLDSSILTKTADVSNENRKSRSYNENPIKVEGVKHTRNLHDLQKSTSDVLELKGNSRLVESLKRNPLRPIGSVVDIPENKEKNSLHRHRRARSDDLFRRKLKYSEQSLKRAETDGYKNFMVPHDNPAEPAEKSGAVVTTAENVLSLNNGSNIEVNHFKHNRYKTRTSSAGTLIISEESFNNCHRRRRRRDASIENSNNAQNNAGPFREDGEARKKGNRGFTAGLFNSRSDIFPFEKTLNKEVNKKHDDNRNYIVQEPVTPSSDNKSRKNSEAIIEKLERKKRTKVRRRCSDASTSSTTREKKHQHKRKGNGTKGRGNWSSISAARDY</sequence>
<accession>A0A482VYA1</accession>
<dbReference type="Pfam" id="PF16063">
    <property type="entry name" value="DUF4805"/>
    <property type="match status" value="1"/>
</dbReference>
<keyword evidence="3" id="KW-1185">Reference proteome</keyword>
<feature type="compositionally biased region" description="Polar residues" evidence="1">
    <location>
        <begin position="328"/>
        <end position="338"/>
    </location>
</feature>
<feature type="compositionally biased region" description="Basic and acidic residues" evidence="1">
    <location>
        <begin position="399"/>
        <end position="413"/>
    </location>
</feature>
<feature type="region of interest" description="Disordered" evidence="1">
    <location>
        <begin position="377"/>
        <end position="462"/>
    </location>
</feature>
<evidence type="ECO:0000256" key="1">
    <source>
        <dbReference type="SAM" id="MobiDB-lite"/>
    </source>
</evidence>
<name>A0A482VYA1_ASBVE</name>
<dbReference type="Proteomes" id="UP000292052">
    <property type="component" value="Unassembled WGS sequence"/>
</dbReference>
<dbReference type="OrthoDB" id="165498at2759"/>
<dbReference type="STRING" id="1661398.A0A482VYA1"/>
<feature type="region of interest" description="Disordered" evidence="1">
    <location>
        <begin position="316"/>
        <end position="357"/>
    </location>
</feature>
<dbReference type="EMBL" id="QDEB01049312">
    <property type="protein sequence ID" value="RZC37795.1"/>
    <property type="molecule type" value="Genomic_DNA"/>
</dbReference>
<reference evidence="2 3" key="1">
    <citation type="submission" date="2017-03" db="EMBL/GenBank/DDBJ databases">
        <title>Genome of the blue death feigning beetle - Asbolus verrucosus.</title>
        <authorList>
            <person name="Rider S.D."/>
        </authorList>
    </citation>
    <scope>NUCLEOTIDE SEQUENCE [LARGE SCALE GENOMIC DNA]</scope>
    <source>
        <strain evidence="2">Butters</strain>
        <tissue evidence="2">Head and leg muscle</tissue>
    </source>
</reference>
<evidence type="ECO:0000313" key="2">
    <source>
        <dbReference type="EMBL" id="RZC37795.1"/>
    </source>
</evidence>
<evidence type="ECO:0000313" key="3">
    <source>
        <dbReference type="Proteomes" id="UP000292052"/>
    </source>
</evidence>
<dbReference type="GO" id="GO:0016853">
    <property type="term" value="F:isomerase activity"/>
    <property type="evidence" value="ECO:0007669"/>
    <property type="project" value="UniProtKB-KW"/>
</dbReference>
<feature type="compositionally biased region" description="Basic residues" evidence="1">
    <location>
        <begin position="435"/>
        <end position="445"/>
    </location>
</feature>
<dbReference type="InterPro" id="IPR032064">
    <property type="entry name" value="DUF4805"/>
</dbReference>
<protein>
    <submittedName>
        <fullName evidence="2">Peptidyl-prolyl cis-trans isomerase G</fullName>
    </submittedName>
</protein>
<feature type="compositionally biased region" description="Polar residues" evidence="1">
    <location>
        <begin position="453"/>
        <end position="462"/>
    </location>
</feature>
<dbReference type="AlphaFoldDB" id="A0A482VYA1"/>
<proteinExistence type="predicted"/>
<organism evidence="2 3">
    <name type="scientific">Asbolus verrucosus</name>
    <name type="common">Desert ironclad beetle</name>
    <dbReference type="NCBI Taxonomy" id="1661398"/>
    <lineage>
        <taxon>Eukaryota</taxon>
        <taxon>Metazoa</taxon>
        <taxon>Ecdysozoa</taxon>
        <taxon>Arthropoda</taxon>
        <taxon>Hexapoda</taxon>
        <taxon>Insecta</taxon>
        <taxon>Pterygota</taxon>
        <taxon>Neoptera</taxon>
        <taxon>Endopterygota</taxon>
        <taxon>Coleoptera</taxon>
        <taxon>Polyphaga</taxon>
        <taxon>Cucujiformia</taxon>
        <taxon>Tenebrionidae</taxon>
        <taxon>Pimeliinae</taxon>
        <taxon>Asbolus</taxon>
    </lineage>
</organism>
<keyword evidence="2" id="KW-0413">Isomerase</keyword>